<protein>
    <submittedName>
        <fullName evidence="2">Uncharacterized protein</fullName>
    </submittedName>
</protein>
<reference evidence="2" key="1">
    <citation type="journal article" date="2023" name="PLoS Negl. Trop. Dis.">
        <title>A genome sequence for Biomphalaria pfeifferi, the major vector snail for the human-infecting parasite Schistosoma mansoni.</title>
        <authorList>
            <person name="Bu L."/>
            <person name="Lu L."/>
            <person name="Laidemitt M.R."/>
            <person name="Zhang S.M."/>
            <person name="Mutuku M."/>
            <person name="Mkoji G."/>
            <person name="Steinauer M."/>
            <person name="Loker E.S."/>
        </authorList>
    </citation>
    <scope>NUCLEOTIDE SEQUENCE</scope>
    <source>
        <strain evidence="2">KasaAsao</strain>
    </source>
</reference>
<dbReference type="EMBL" id="JASAOG010000102">
    <property type="protein sequence ID" value="KAK0051608.1"/>
    <property type="molecule type" value="Genomic_DNA"/>
</dbReference>
<keyword evidence="1" id="KW-0732">Signal</keyword>
<dbReference type="Proteomes" id="UP001233172">
    <property type="component" value="Unassembled WGS sequence"/>
</dbReference>
<comment type="caution">
    <text evidence="2">The sequence shown here is derived from an EMBL/GenBank/DDBJ whole genome shotgun (WGS) entry which is preliminary data.</text>
</comment>
<sequence length="103" mass="11574">VPTLHKMLKKSTVVTSCLLLWVFLSIPSVTTALTCPQFCLLLSQTNEAEARCIEDLCNQINKKLDPRAALDLGARREIPPPFTFPEKRVKEFWEGPAPADINH</sequence>
<accession>A0AAD8BCV0</accession>
<evidence type="ECO:0000313" key="3">
    <source>
        <dbReference type="Proteomes" id="UP001233172"/>
    </source>
</evidence>
<reference evidence="2" key="2">
    <citation type="submission" date="2023-04" db="EMBL/GenBank/DDBJ databases">
        <authorList>
            <person name="Bu L."/>
            <person name="Lu L."/>
            <person name="Laidemitt M.R."/>
            <person name="Zhang S.M."/>
            <person name="Mutuku M."/>
            <person name="Mkoji G."/>
            <person name="Steinauer M."/>
            <person name="Loker E.S."/>
        </authorList>
    </citation>
    <scope>NUCLEOTIDE SEQUENCE</scope>
    <source>
        <strain evidence="2">KasaAsao</strain>
        <tissue evidence="2">Whole Snail</tissue>
    </source>
</reference>
<gene>
    <name evidence="2" type="ORF">Bpfe_018997</name>
</gene>
<evidence type="ECO:0000313" key="2">
    <source>
        <dbReference type="EMBL" id="KAK0051608.1"/>
    </source>
</evidence>
<dbReference type="AlphaFoldDB" id="A0AAD8BCV0"/>
<keyword evidence="3" id="KW-1185">Reference proteome</keyword>
<feature type="signal peptide" evidence="1">
    <location>
        <begin position="1"/>
        <end position="32"/>
    </location>
</feature>
<proteinExistence type="predicted"/>
<feature type="chain" id="PRO_5042144889" evidence="1">
    <location>
        <begin position="33"/>
        <end position="103"/>
    </location>
</feature>
<evidence type="ECO:0000256" key="1">
    <source>
        <dbReference type="SAM" id="SignalP"/>
    </source>
</evidence>
<feature type="non-terminal residue" evidence="2">
    <location>
        <position position="103"/>
    </location>
</feature>
<organism evidence="2 3">
    <name type="scientific">Biomphalaria pfeifferi</name>
    <name type="common">Bloodfluke planorb</name>
    <name type="synonym">Freshwater snail</name>
    <dbReference type="NCBI Taxonomy" id="112525"/>
    <lineage>
        <taxon>Eukaryota</taxon>
        <taxon>Metazoa</taxon>
        <taxon>Spiralia</taxon>
        <taxon>Lophotrochozoa</taxon>
        <taxon>Mollusca</taxon>
        <taxon>Gastropoda</taxon>
        <taxon>Heterobranchia</taxon>
        <taxon>Euthyneura</taxon>
        <taxon>Panpulmonata</taxon>
        <taxon>Hygrophila</taxon>
        <taxon>Lymnaeoidea</taxon>
        <taxon>Planorbidae</taxon>
        <taxon>Biomphalaria</taxon>
    </lineage>
</organism>
<name>A0AAD8BCV0_BIOPF</name>